<evidence type="ECO:0000256" key="6">
    <source>
        <dbReference type="SAM" id="Phobius"/>
    </source>
</evidence>
<comment type="caution">
    <text evidence="8">The sequence shown here is derived from an EMBL/GenBank/DDBJ whole genome shotgun (WGS) entry which is preliminary data.</text>
</comment>
<feature type="transmembrane region" description="Helical" evidence="6">
    <location>
        <begin position="131"/>
        <end position="151"/>
    </location>
</feature>
<keyword evidence="9" id="KW-1185">Reference proteome</keyword>
<feature type="transmembrane region" description="Helical" evidence="6">
    <location>
        <begin position="91"/>
        <end position="111"/>
    </location>
</feature>
<keyword evidence="5 6" id="KW-0472">Membrane</keyword>
<sequence>MTRFLDRVPSGSGYIALCFVCRVVEATGGSMAMNSAYAILTSTLPDDVGRAVGFLQTTGGMGLVNRSSIGSCSLQYKVPITDGNILTLLKIPGCSILYLLILCCGLSLSFLDPTFSPFIKENFPQISTPQIGLLFAIAPGVFGIVSPIVGYISDRWLQGVQCIIGFILLAIGFCLLGPNPWLAEYIPTSVPETVIALVLIGIGASGVQSPSYTLICRMARNRGLPENLQTFGLVSGLFTSAFSLGSFLGPTLAGYLVKQYEFAWSSSVCGLINISAGLILTIYMSVMKIQKNWPLPIPKEMKQVGEDET</sequence>
<feature type="transmembrane region" description="Helical" evidence="6">
    <location>
        <begin position="231"/>
        <end position="256"/>
    </location>
</feature>
<dbReference type="InterPro" id="IPR050930">
    <property type="entry name" value="MFS_Vesicular_Transporter"/>
</dbReference>
<protein>
    <submittedName>
        <fullName evidence="8">SLC18B1</fullName>
    </submittedName>
</protein>
<keyword evidence="4 6" id="KW-1133">Transmembrane helix</keyword>
<gene>
    <name evidence="8" type="ORF">EB796_004130</name>
</gene>
<feature type="transmembrane region" description="Helical" evidence="6">
    <location>
        <begin position="262"/>
        <end position="283"/>
    </location>
</feature>
<organism evidence="8 9">
    <name type="scientific">Bugula neritina</name>
    <name type="common">Brown bryozoan</name>
    <name type="synonym">Sertularia neritina</name>
    <dbReference type="NCBI Taxonomy" id="10212"/>
    <lineage>
        <taxon>Eukaryota</taxon>
        <taxon>Metazoa</taxon>
        <taxon>Spiralia</taxon>
        <taxon>Lophotrochozoa</taxon>
        <taxon>Bryozoa</taxon>
        <taxon>Gymnolaemata</taxon>
        <taxon>Cheilostomatida</taxon>
        <taxon>Flustrina</taxon>
        <taxon>Buguloidea</taxon>
        <taxon>Bugulidae</taxon>
        <taxon>Bugula</taxon>
    </lineage>
</organism>
<accession>A0A7J7KI23</accession>
<evidence type="ECO:0000259" key="7">
    <source>
        <dbReference type="PROSITE" id="PS50850"/>
    </source>
</evidence>
<name>A0A7J7KI23_BUGNE</name>
<dbReference type="InterPro" id="IPR011701">
    <property type="entry name" value="MFS"/>
</dbReference>
<comment type="subcellular location">
    <subcellularLocation>
        <location evidence="1">Membrane</location>
        <topology evidence="1">Multi-pass membrane protein</topology>
    </subcellularLocation>
</comment>
<dbReference type="EMBL" id="VXIV02000550">
    <property type="protein sequence ID" value="KAF6037561.1"/>
    <property type="molecule type" value="Genomic_DNA"/>
</dbReference>
<keyword evidence="3 6" id="KW-0812">Transmembrane</keyword>
<dbReference type="InterPro" id="IPR036259">
    <property type="entry name" value="MFS_trans_sf"/>
</dbReference>
<feature type="transmembrane region" description="Helical" evidence="6">
    <location>
        <begin position="163"/>
        <end position="182"/>
    </location>
</feature>
<dbReference type="PROSITE" id="PS50850">
    <property type="entry name" value="MFS"/>
    <property type="match status" value="1"/>
</dbReference>
<dbReference type="SUPFAM" id="SSF103473">
    <property type="entry name" value="MFS general substrate transporter"/>
    <property type="match status" value="1"/>
</dbReference>
<evidence type="ECO:0000256" key="5">
    <source>
        <dbReference type="ARBA" id="ARBA00023136"/>
    </source>
</evidence>
<dbReference type="Gene3D" id="1.20.1250.20">
    <property type="entry name" value="MFS general substrate transporter like domains"/>
    <property type="match status" value="1"/>
</dbReference>
<feature type="transmembrane region" description="Helical" evidence="6">
    <location>
        <begin position="194"/>
        <end position="219"/>
    </location>
</feature>
<dbReference type="PANTHER" id="PTHR23506">
    <property type="entry name" value="GH10249P"/>
    <property type="match status" value="1"/>
</dbReference>
<proteinExistence type="predicted"/>
<evidence type="ECO:0000256" key="2">
    <source>
        <dbReference type="ARBA" id="ARBA00022448"/>
    </source>
</evidence>
<dbReference type="OrthoDB" id="497880at2759"/>
<keyword evidence="2" id="KW-0813">Transport</keyword>
<dbReference type="InterPro" id="IPR020846">
    <property type="entry name" value="MFS_dom"/>
</dbReference>
<dbReference type="PANTHER" id="PTHR23506:SF26">
    <property type="entry name" value="MFS-TYPE TRANSPORTER SLC18B1"/>
    <property type="match status" value="1"/>
</dbReference>
<feature type="domain" description="Major facilitator superfamily (MFS) profile" evidence="7">
    <location>
        <begin position="93"/>
        <end position="309"/>
    </location>
</feature>
<reference evidence="8" key="1">
    <citation type="submission" date="2020-06" db="EMBL/GenBank/DDBJ databases">
        <title>Draft genome of Bugula neritina, a colonial animal packing powerful symbionts and potential medicines.</title>
        <authorList>
            <person name="Rayko M."/>
        </authorList>
    </citation>
    <scope>NUCLEOTIDE SEQUENCE [LARGE SCALE GENOMIC DNA]</scope>
    <source>
        <strain evidence="8">Kwan_BN1</strain>
    </source>
</reference>
<evidence type="ECO:0000313" key="8">
    <source>
        <dbReference type="EMBL" id="KAF6037561.1"/>
    </source>
</evidence>
<dbReference type="AlphaFoldDB" id="A0A7J7KI23"/>
<dbReference type="Proteomes" id="UP000593567">
    <property type="component" value="Unassembled WGS sequence"/>
</dbReference>
<dbReference type="GO" id="GO:0022857">
    <property type="term" value="F:transmembrane transporter activity"/>
    <property type="evidence" value="ECO:0007669"/>
    <property type="project" value="InterPro"/>
</dbReference>
<dbReference type="GO" id="GO:0016020">
    <property type="term" value="C:membrane"/>
    <property type="evidence" value="ECO:0007669"/>
    <property type="project" value="UniProtKB-SubCell"/>
</dbReference>
<evidence type="ECO:0000313" key="9">
    <source>
        <dbReference type="Proteomes" id="UP000593567"/>
    </source>
</evidence>
<evidence type="ECO:0000256" key="3">
    <source>
        <dbReference type="ARBA" id="ARBA00022692"/>
    </source>
</evidence>
<evidence type="ECO:0000256" key="1">
    <source>
        <dbReference type="ARBA" id="ARBA00004141"/>
    </source>
</evidence>
<dbReference type="Pfam" id="PF07690">
    <property type="entry name" value="MFS_1"/>
    <property type="match status" value="1"/>
</dbReference>
<evidence type="ECO:0000256" key="4">
    <source>
        <dbReference type="ARBA" id="ARBA00022989"/>
    </source>
</evidence>